<accession>A0A915HLP6</accession>
<sequence length="182" mass="20446">PEKDEDCYILLVLWSLAAIALIIIFCYYYFLFGVTRRHPIHIEPNQLSHQQFAKNELAVGEYKQELLFNGGVLGECRRQIGSFVDDHGGYARFVGISHYGSHGGREDHRGHQNEPYGSCGFDHNRCYHGGVRMRYTFAIEAERAGSHPKVAIVWQLMTDGPMAGLLAAGCGGNKFHRAEKSC</sequence>
<dbReference type="Proteomes" id="UP000887565">
    <property type="component" value="Unplaced"/>
</dbReference>
<keyword evidence="1" id="KW-0472">Membrane</keyword>
<keyword evidence="2" id="KW-1185">Reference proteome</keyword>
<evidence type="ECO:0000313" key="2">
    <source>
        <dbReference type="Proteomes" id="UP000887565"/>
    </source>
</evidence>
<evidence type="ECO:0000256" key="1">
    <source>
        <dbReference type="SAM" id="Phobius"/>
    </source>
</evidence>
<name>A0A915HLP6_ROMCU</name>
<proteinExistence type="predicted"/>
<reference evidence="3" key="1">
    <citation type="submission" date="2022-11" db="UniProtKB">
        <authorList>
            <consortium name="WormBaseParasite"/>
        </authorList>
    </citation>
    <scope>IDENTIFICATION</scope>
</reference>
<feature type="transmembrane region" description="Helical" evidence="1">
    <location>
        <begin position="7"/>
        <end position="30"/>
    </location>
</feature>
<keyword evidence="1" id="KW-0812">Transmembrane</keyword>
<dbReference type="WBParaSite" id="nRc.2.0.1.t02267-RA">
    <property type="protein sequence ID" value="nRc.2.0.1.t02267-RA"/>
    <property type="gene ID" value="nRc.2.0.1.g02267"/>
</dbReference>
<protein>
    <submittedName>
        <fullName evidence="3">Uncharacterized protein</fullName>
    </submittedName>
</protein>
<organism evidence="2 3">
    <name type="scientific">Romanomermis culicivorax</name>
    <name type="common">Nematode worm</name>
    <dbReference type="NCBI Taxonomy" id="13658"/>
    <lineage>
        <taxon>Eukaryota</taxon>
        <taxon>Metazoa</taxon>
        <taxon>Ecdysozoa</taxon>
        <taxon>Nematoda</taxon>
        <taxon>Enoplea</taxon>
        <taxon>Dorylaimia</taxon>
        <taxon>Mermithida</taxon>
        <taxon>Mermithoidea</taxon>
        <taxon>Mermithidae</taxon>
        <taxon>Romanomermis</taxon>
    </lineage>
</organism>
<dbReference type="AlphaFoldDB" id="A0A915HLP6"/>
<keyword evidence="1" id="KW-1133">Transmembrane helix</keyword>
<evidence type="ECO:0000313" key="3">
    <source>
        <dbReference type="WBParaSite" id="nRc.2.0.1.t02267-RA"/>
    </source>
</evidence>